<gene>
    <name evidence="1" type="ORF">RRG08_046118</name>
</gene>
<name>A0AAE0YIR3_9GAST</name>
<organism evidence="1 2">
    <name type="scientific">Elysia crispata</name>
    <name type="common">lettuce slug</name>
    <dbReference type="NCBI Taxonomy" id="231223"/>
    <lineage>
        <taxon>Eukaryota</taxon>
        <taxon>Metazoa</taxon>
        <taxon>Spiralia</taxon>
        <taxon>Lophotrochozoa</taxon>
        <taxon>Mollusca</taxon>
        <taxon>Gastropoda</taxon>
        <taxon>Heterobranchia</taxon>
        <taxon>Euthyneura</taxon>
        <taxon>Panpulmonata</taxon>
        <taxon>Sacoglossa</taxon>
        <taxon>Placobranchoidea</taxon>
        <taxon>Plakobranchidae</taxon>
        <taxon>Elysia</taxon>
    </lineage>
</organism>
<comment type="caution">
    <text evidence="1">The sequence shown here is derived from an EMBL/GenBank/DDBJ whole genome shotgun (WGS) entry which is preliminary data.</text>
</comment>
<sequence>MCCSKNGKYRNEIAVLMKHLQNKSMSQQAEAEDKSESDDASSVWTMDLLSVLLCPQASALYYETKLVSFIPWPRQTPAPYHVREVVYSDAKKMSSDYVKSIRPGKYARDATIYDVCSYKSSTSSLGMLIIEFKVNLKEEWRELSDRIGLGSKEWVPLFKQRFPLTAIKYNDLQSMKPVMSASIHPLFDNLPTE</sequence>
<dbReference type="AlphaFoldDB" id="A0AAE0YIR3"/>
<keyword evidence="2" id="KW-1185">Reference proteome</keyword>
<proteinExistence type="predicted"/>
<reference evidence="1" key="1">
    <citation type="journal article" date="2023" name="G3 (Bethesda)">
        <title>A reference genome for the long-term kleptoplast-retaining sea slug Elysia crispata morphotype clarki.</title>
        <authorList>
            <person name="Eastman K.E."/>
            <person name="Pendleton A.L."/>
            <person name="Shaikh M.A."/>
            <person name="Suttiyut T."/>
            <person name="Ogas R."/>
            <person name="Tomko P."/>
            <person name="Gavelis G."/>
            <person name="Widhalm J.R."/>
            <person name="Wisecaver J.H."/>
        </authorList>
    </citation>
    <scope>NUCLEOTIDE SEQUENCE</scope>
    <source>
        <strain evidence="1">ECLA1</strain>
    </source>
</reference>
<protein>
    <submittedName>
        <fullName evidence="1">Uncharacterized protein</fullName>
    </submittedName>
</protein>
<evidence type="ECO:0000313" key="1">
    <source>
        <dbReference type="EMBL" id="KAK3745460.1"/>
    </source>
</evidence>
<dbReference type="Proteomes" id="UP001283361">
    <property type="component" value="Unassembled WGS sequence"/>
</dbReference>
<dbReference type="EMBL" id="JAWDGP010006221">
    <property type="protein sequence ID" value="KAK3745460.1"/>
    <property type="molecule type" value="Genomic_DNA"/>
</dbReference>
<accession>A0AAE0YIR3</accession>
<evidence type="ECO:0000313" key="2">
    <source>
        <dbReference type="Proteomes" id="UP001283361"/>
    </source>
</evidence>